<sequence length="74" mass="7778">MGERSGCLVPGCRSARGLSTASQTQRELRGTTRDHAKALDAGSSPLTTHVGPRYTGCLACTFLVGRAPLVMMDV</sequence>
<keyword evidence="3" id="KW-1185">Reference proteome</keyword>
<accession>A0AAV7UFD7</accession>
<comment type="caution">
    <text evidence="2">The sequence shown here is derived from an EMBL/GenBank/DDBJ whole genome shotgun (WGS) entry which is preliminary data.</text>
</comment>
<dbReference type="Proteomes" id="UP001066276">
    <property type="component" value="Chromosome 3_1"/>
</dbReference>
<protein>
    <submittedName>
        <fullName evidence="2">Uncharacterized protein</fullName>
    </submittedName>
</protein>
<proteinExistence type="predicted"/>
<organism evidence="2 3">
    <name type="scientific">Pleurodeles waltl</name>
    <name type="common">Iberian ribbed newt</name>
    <dbReference type="NCBI Taxonomy" id="8319"/>
    <lineage>
        <taxon>Eukaryota</taxon>
        <taxon>Metazoa</taxon>
        <taxon>Chordata</taxon>
        <taxon>Craniata</taxon>
        <taxon>Vertebrata</taxon>
        <taxon>Euteleostomi</taxon>
        <taxon>Amphibia</taxon>
        <taxon>Batrachia</taxon>
        <taxon>Caudata</taxon>
        <taxon>Salamandroidea</taxon>
        <taxon>Salamandridae</taxon>
        <taxon>Pleurodelinae</taxon>
        <taxon>Pleurodeles</taxon>
    </lineage>
</organism>
<evidence type="ECO:0000313" key="2">
    <source>
        <dbReference type="EMBL" id="KAJ1187632.1"/>
    </source>
</evidence>
<dbReference type="EMBL" id="JANPWB010000005">
    <property type="protein sequence ID" value="KAJ1187632.1"/>
    <property type="molecule type" value="Genomic_DNA"/>
</dbReference>
<evidence type="ECO:0000313" key="3">
    <source>
        <dbReference type="Proteomes" id="UP001066276"/>
    </source>
</evidence>
<reference evidence="2" key="1">
    <citation type="journal article" date="2022" name="bioRxiv">
        <title>Sequencing and chromosome-scale assembly of the giantPleurodeles waltlgenome.</title>
        <authorList>
            <person name="Brown T."/>
            <person name="Elewa A."/>
            <person name="Iarovenko S."/>
            <person name="Subramanian E."/>
            <person name="Araus A.J."/>
            <person name="Petzold A."/>
            <person name="Susuki M."/>
            <person name="Suzuki K.-i.T."/>
            <person name="Hayashi T."/>
            <person name="Toyoda A."/>
            <person name="Oliveira C."/>
            <person name="Osipova E."/>
            <person name="Leigh N.D."/>
            <person name="Simon A."/>
            <person name="Yun M.H."/>
        </authorList>
    </citation>
    <scope>NUCLEOTIDE SEQUENCE</scope>
    <source>
        <strain evidence="2">20211129_DDA</strain>
        <tissue evidence="2">Liver</tissue>
    </source>
</reference>
<feature type="compositionally biased region" description="Basic and acidic residues" evidence="1">
    <location>
        <begin position="26"/>
        <end position="38"/>
    </location>
</feature>
<gene>
    <name evidence="2" type="ORF">NDU88_004407</name>
</gene>
<evidence type="ECO:0000256" key="1">
    <source>
        <dbReference type="SAM" id="MobiDB-lite"/>
    </source>
</evidence>
<feature type="region of interest" description="Disordered" evidence="1">
    <location>
        <begin position="18"/>
        <end position="45"/>
    </location>
</feature>
<dbReference type="AlphaFoldDB" id="A0AAV7UFD7"/>
<name>A0AAV7UFD7_PLEWA</name>